<evidence type="ECO:0000256" key="1">
    <source>
        <dbReference type="SAM" id="Coils"/>
    </source>
</evidence>
<comment type="caution">
    <text evidence="2">The sequence shown here is derived from an EMBL/GenBank/DDBJ whole genome shotgun (WGS) entry which is preliminary data.</text>
</comment>
<evidence type="ECO:0000313" key="3">
    <source>
        <dbReference type="Proteomes" id="UP000029267"/>
    </source>
</evidence>
<accession>A0ABU6BJE3</accession>
<keyword evidence="1" id="KW-0175">Coiled coil</keyword>
<proteinExistence type="predicted"/>
<name>A0ABU6BJE3_9BACL</name>
<dbReference type="Pfam" id="PF14182">
    <property type="entry name" value="YgaB"/>
    <property type="match status" value="1"/>
</dbReference>
<organism evidence="2 3">
    <name type="scientific">Geobacillus icigianus</name>
    <dbReference type="NCBI Taxonomy" id="1430331"/>
    <lineage>
        <taxon>Bacteria</taxon>
        <taxon>Bacillati</taxon>
        <taxon>Bacillota</taxon>
        <taxon>Bacilli</taxon>
        <taxon>Bacillales</taxon>
        <taxon>Anoxybacillaceae</taxon>
        <taxon>Geobacillus</taxon>
    </lineage>
</organism>
<keyword evidence="3" id="KW-1185">Reference proteome</keyword>
<feature type="coiled-coil region" evidence="1">
    <location>
        <begin position="15"/>
        <end position="58"/>
    </location>
</feature>
<dbReference type="RefSeq" id="WP_200878272.1">
    <property type="nucleotide sequence ID" value="NZ_JPYA02000004.1"/>
</dbReference>
<sequence>MGYAWADAEDDALFLWHEMQRCEEIARQLEELEHEAPTAALREEVRRMRQQVEDIRRLFFAQLSLEGR</sequence>
<dbReference type="Proteomes" id="UP000029267">
    <property type="component" value="Unassembled WGS sequence"/>
</dbReference>
<dbReference type="InterPro" id="IPR025572">
    <property type="entry name" value="YgaB"/>
</dbReference>
<evidence type="ECO:0000313" key="2">
    <source>
        <dbReference type="EMBL" id="MEB3752138.1"/>
    </source>
</evidence>
<dbReference type="EMBL" id="JPYA02000004">
    <property type="protein sequence ID" value="MEB3752138.1"/>
    <property type="molecule type" value="Genomic_DNA"/>
</dbReference>
<protein>
    <recommendedName>
        <fullName evidence="4">DUF2524 domain-containing protein</fullName>
    </recommendedName>
</protein>
<evidence type="ECO:0008006" key="4">
    <source>
        <dbReference type="Google" id="ProtNLM"/>
    </source>
</evidence>
<gene>
    <name evidence="2" type="ORF">EP10_003010</name>
</gene>
<reference evidence="2 3" key="1">
    <citation type="journal article" date="2014" name="Genome Announc.">
        <title>Draft Genome Sequence of Geobacillus icigianus Strain G1w1T Isolated from Hot Springs in the Valley of Geysers, Kamchatka (Russian Federation).</title>
        <authorList>
            <person name="Bryanskaya A.V."/>
            <person name="Rozanov A.S."/>
            <person name="Logacheva M.D."/>
            <person name="Kotenko A.V."/>
            <person name="Peltek S.E."/>
        </authorList>
    </citation>
    <scope>NUCLEOTIDE SEQUENCE [LARGE SCALE GENOMIC DNA]</scope>
    <source>
        <strain evidence="2 3">G1w1</strain>
    </source>
</reference>